<sequence length="41" mass="4268">MVEGARTRCSVSHTFSLPLAPSIAASKPLNVGLRNNVDSGN</sequence>
<comment type="caution">
    <text evidence="1">The sequence shown here is derived from an EMBL/GenBank/DDBJ whole genome shotgun (WGS) entry which is preliminary data.</text>
</comment>
<accession>A0A0D0RT37</accession>
<evidence type="ECO:0000313" key="1">
    <source>
        <dbReference type="EMBL" id="KIR22667.1"/>
    </source>
</evidence>
<dbReference type="AlphaFoldDB" id="A0A0D0RT37"/>
<name>A0A0D0RT37_PSEFL</name>
<reference evidence="1 2" key="1">
    <citation type="submission" date="2015-01" db="EMBL/GenBank/DDBJ databases">
        <title>Genome sequence of the beneficial rhizobacterium Pseudomonas fluorescens 2-79.</title>
        <authorList>
            <person name="Thuermer A."/>
            <person name="Daniel R."/>
        </authorList>
    </citation>
    <scope>NUCLEOTIDE SEQUENCE [LARGE SCALE GENOMIC DNA]</scope>
    <source>
        <strain evidence="1 2">2-79</strain>
    </source>
</reference>
<gene>
    <name evidence="1" type="ORF">PFLU3_17910</name>
</gene>
<dbReference type="Proteomes" id="UP000032210">
    <property type="component" value="Unassembled WGS sequence"/>
</dbReference>
<evidence type="ECO:0000313" key="2">
    <source>
        <dbReference type="Proteomes" id="UP000032210"/>
    </source>
</evidence>
<protein>
    <submittedName>
        <fullName evidence="1">Uncharacterized protein</fullName>
    </submittedName>
</protein>
<dbReference type="EMBL" id="JXCQ01000012">
    <property type="protein sequence ID" value="KIR22667.1"/>
    <property type="molecule type" value="Genomic_DNA"/>
</dbReference>
<organism evidence="1 2">
    <name type="scientific">Pseudomonas fluorescens</name>
    <dbReference type="NCBI Taxonomy" id="294"/>
    <lineage>
        <taxon>Bacteria</taxon>
        <taxon>Pseudomonadati</taxon>
        <taxon>Pseudomonadota</taxon>
        <taxon>Gammaproteobacteria</taxon>
        <taxon>Pseudomonadales</taxon>
        <taxon>Pseudomonadaceae</taxon>
        <taxon>Pseudomonas</taxon>
    </lineage>
</organism>
<proteinExistence type="predicted"/>